<evidence type="ECO:0008006" key="4">
    <source>
        <dbReference type="Google" id="ProtNLM"/>
    </source>
</evidence>
<name>A0A2Z3HRQ6_9CAUL</name>
<dbReference type="EMBL" id="CP029479">
    <property type="protein sequence ID" value="AWM77932.1"/>
    <property type="molecule type" value="Genomic_DNA"/>
</dbReference>
<evidence type="ECO:0000313" key="2">
    <source>
        <dbReference type="EMBL" id="AWM77932.1"/>
    </source>
</evidence>
<keyword evidence="3" id="KW-1185">Reference proteome</keyword>
<gene>
    <name evidence="2" type="ORF">HYN04_09275</name>
</gene>
<protein>
    <recommendedName>
        <fullName evidence="4">DUF2946 domain-containing protein</fullName>
    </recommendedName>
</protein>
<dbReference type="KEGG" id="phb:HYN04_09275"/>
<evidence type="ECO:0000256" key="1">
    <source>
        <dbReference type="SAM" id="SignalP"/>
    </source>
</evidence>
<dbReference type="RefSeq" id="WP_110450499.1">
    <property type="nucleotide sequence ID" value="NZ_CP029479.1"/>
</dbReference>
<feature type="signal peptide" evidence="1">
    <location>
        <begin position="1"/>
        <end position="20"/>
    </location>
</feature>
<sequence length="111" mass="11142">MLALLSVTLRVLTPSGYMFAPDSPSGYALCTSQGIQEPDREPGETDAAAGMKDAPCAFAGVGAVDVPPVSPGVSSPIGDLSRHGVYALQETLRPGLGLAAPPPPSTGPPLS</sequence>
<accession>A0A2Z3HRQ6</accession>
<dbReference type="AlphaFoldDB" id="A0A2Z3HRQ6"/>
<keyword evidence="1" id="KW-0732">Signal</keyword>
<evidence type="ECO:0000313" key="3">
    <source>
        <dbReference type="Proteomes" id="UP000247763"/>
    </source>
</evidence>
<feature type="chain" id="PRO_5016261888" description="DUF2946 domain-containing protein" evidence="1">
    <location>
        <begin position="21"/>
        <end position="111"/>
    </location>
</feature>
<reference evidence="3" key="1">
    <citation type="submission" date="2018-05" db="EMBL/GenBank/DDBJ databases">
        <title>Genome sequencing of Phenylobacterium sp. HYN0004.</title>
        <authorList>
            <person name="Yi H."/>
            <person name="Baek C."/>
        </authorList>
    </citation>
    <scope>NUCLEOTIDE SEQUENCE [LARGE SCALE GENOMIC DNA]</scope>
    <source>
        <strain evidence="3">HYN0004</strain>
    </source>
</reference>
<dbReference type="Proteomes" id="UP000247763">
    <property type="component" value="Chromosome"/>
</dbReference>
<proteinExistence type="predicted"/>
<organism evidence="2 3">
    <name type="scientific">Phenylobacterium parvum</name>
    <dbReference type="NCBI Taxonomy" id="2201350"/>
    <lineage>
        <taxon>Bacteria</taxon>
        <taxon>Pseudomonadati</taxon>
        <taxon>Pseudomonadota</taxon>
        <taxon>Alphaproteobacteria</taxon>
        <taxon>Caulobacterales</taxon>
        <taxon>Caulobacteraceae</taxon>
        <taxon>Phenylobacterium</taxon>
    </lineage>
</organism>